<dbReference type="EMBL" id="JACOOI010000001">
    <property type="protein sequence ID" value="MBC5641624.1"/>
    <property type="molecule type" value="Genomic_DNA"/>
</dbReference>
<name>A0ABR7DVS7_9BACT</name>
<organism evidence="2 3">
    <name type="scientific">Parabacteroides segnis</name>
    <dbReference type="NCBI Taxonomy" id="2763058"/>
    <lineage>
        <taxon>Bacteria</taxon>
        <taxon>Pseudomonadati</taxon>
        <taxon>Bacteroidota</taxon>
        <taxon>Bacteroidia</taxon>
        <taxon>Bacteroidales</taxon>
        <taxon>Tannerellaceae</taxon>
        <taxon>Parabacteroides</taxon>
    </lineage>
</organism>
<evidence type="ECO:0000256" key="1">
    <source>
        <dbReference type="SAM" id="SignalP"/>
    </source>
</evidence>
<protein>
    <submittedName>
        <fullName evidence="2">DUF4933 domain-containing protein</fullName>
    </submittedName>
</protein>
<reference evidence="2 3" key="1">
    <citation type="submission" date="2020-08" db="EMBL/GenBank/DDBJ databases">
        <title>Genome public.</title>
        <authorList>
            <person name="Liu C."/>
            <person name="Sun Q."/>
        </authorList>
    </citation>
    <scope>NUCLEOTIDE SEQUENCE [LARGE SCALE GENOMIC DNA]</scope>
    <source>
        <strain evidence="2 3">BX2</strain>
    </source>
</reference>
<evidence type="ECO:0000313" key="3">
    <source>
        <dbReference type="Proteomes" id="UP000644010"/>
    </source>
</evidence>
<evidence type="ECO:0000313" key="2">
    <source>
        <dbReference type="EMBL" id="MBC5641624.1"/>
    </source>
</evidence>
<dbReference type="RefSeq" id="WP_186958043.1">
    <property type="nucleotide sequence ID" value="NZ_JACOOI010000001.1"/>
</dbReference>
<gene>
    <name evidence="2" type="ORF">H8S77_01800</name>
</gene>
<sequence length="476" mass="54177">MKHMKVGTSTAILCIGIALCACGGKQGNTQTEETAETTPAKPVIIETSQLNPGIQNTEIRTADPANPPVVLDFTTKLPVRPFSLKEHFNKATCVTLKNPLSPDQGSFLYDASIIVSYDRGMSSAGGVNTNVQLLENRILTSDLFGTFCFDLNGQLTDTLLISRIDELKYDPTTQKLEFHANNRKSTINGITLEPGNQYRYMERDTVNKYNKMVWKSIEDGRLIEEIRFIDPKQTAFLTSLDDSTLFNISGDFMSPVMFTTFNKNSYDTLCVFGNYNLPTVKLSGPYAFPESSWSYRNKDKAYFRQAFNDTIFSVSSPNRLYPEYILQFGDKKLNIDNGLYGDKSQKYVAKSWVDTDHFILFTYSKNYDCPNTRNEKSVFYSYALYNKDNKQLSLIQDENNYPEEFLLPAEMPNGIPVILGEISWQDNKLFTSYTKRKLEALQKMKNFSKLPAEQQERVRQLADSLADNEMIVMILE</sequence>
<dbReference type="Proteomes" id="UP000644010">
    <property type="component" value="Unassembled WGS sequence"/>
</dbReference>
<dbReference type="InterPro" id="IPR032559">
    <property type="entry name" value="DUF4933"/>
</dbReference>
<feature type="signal peptide" evidence="1">
    <location>
        <begin position="1"/>
        <end position="20"/>
    </location>
</feature>
<comment type="caution">
    <text evidence="2">The sequence shown here is derived from an EMBL/GenBank/DDBJ whole genome shotgun (WGS) entry which is preliminary data.</text>
</comment>
<proteinExistence type="predicted"/>
<dbReference type="Pfam" id="PF16287">
    <property type="entry name" value="DUF4933"/>
    <property type="match status" value="1"/>
</dbReference>
<keyword evidence="3" id="KW-1185">Reference proteome</keyword>
<accession>A0ABR7DVS7</accession>
<dbReference type="PROSITE" id="PS51257">
    <property type="entry name" value="PROKAR_LIPOPROTEIN"/>
    <property type="match status" value="1"/>
</dbReference>
<keyword evidence="1" id="KW-0732">Signal</keyword>
<feature type="chain" id="PRO_5045400109" evidence="1">
    <location>
        <begin position="21"/>
        <end position="476"/>
    </location>
</feature>